<dbReference type="NCBIfam" id="NF038144">
    <property type="entry name" value="PxxKW"/>
    <property type="match status" value="1"/>
</dbReference>
<gene>
    <name evidence="1" type="ORF">Dthio_PD3129</name>
</gene>
<proteinExistence type="predicted"/>
<protein>
    <submittedName>
        <fullName evidence="1">Uncharacterized protein</fullName>
    </submittedName>
</protein>
<dbReference type="InterPro" id="IPR047766">
    <property type="entry name" value="PxxKW_fam"/>
</dbReference>
<keyword evidence="2" id="KW-1185">Reference proteome</keyword>
<comment type="caution">
    <text evidence="1">The sequence shown here is derived from an EMBL/GenBank/DDBJ whole genome shotgun (WGS) entry which is preliminary data.</text>
</comment>
<dbReference type="Proteomes" id="UP000005496">
    <property type="component" value="Unassembled WGS sequence"/>
</dbReference>
<dbReference type="EMBL" id="ACJN02000001">
    <property type="protein sequence ID" value="EFI35700.1"/>
    <property type="molecule type" value="Genomic_DNA"/>
</dbReference>
<organism evidence="1 2">
    <name type="scientific">Desulfonatronospira thiodismutans ASO3-1</name>
    <dbReference type="NCBI Taxonomy" id="555779"/>
    <lineage>
        <taxon>Bacteria</taxon>
        <taxon>Pseudomonadati</taxon>
        <taxon>Thermodesulfobacteriota</taxon>
        <taxon>Desulfovibrionia</taxon>
        <taxon>Desulfovibrionales</taxon>
        <taxon>Desulfonatronovibrionaceae</taxon>
        <taxon>Desulfonatronospira</taxon>
    </lineage>
</organism>
<dbReference type="AlphaFoldDB" id="D6SLY9"/>
<dbReference type="Pfam" id="PF20657">
    <property type="entry name" value="DUF6811"/>
    <property type="match status" value="1"/>
</dbReference>
<dbReference type="OrthoDB" id="5387471at2"/>
<evidence type="ECO:0000313" key="2">
    <source>
        <dbReference type="Proteomes" id="UP000005496"/>
    </source>
</evidence>
<accession>D6SLY9</accession>
<dbReference type="eggNOG" id="ENOG50331TB">
    <property type="taxonomic scope" value="Bacteria"/>
</dbReference>
<evidence type="ECO:0000313" key="1">
    <source>
        <dbReference type="EMBL" id="EFI35700.1"/>
    </source>
</evidence>
<dbReference type="RefSeq" id="WP_008868829.1">
    <property type="nucleotide sequence ID" value="NZ_ACJN02000001.1"/>
</dbReference>
<name>D6SLY9_9BACT</name>
<reference evidence="1" key="1">
    <citation type="submission" date="2010-05" db="EMBL/GenBank/DDBJ databases">
        <title>The draft genome of Desulfonatronospira thiodismutans ASO3-1.</title>
        <authorList>
            <consortium name="US DOE Joint Genome Institute (JGI-PGF)"/>
            <person name="Lucas S."/>
            <person name="Copeland A."/>
            <person name="Lapidus A."/>
            <person name="Cheng J.-F."/>
            <person name="Bruce D."/>
            <person name="Goodwin L."/>
            <person name="Pitluck S."/>
            <person name="Chertkov O."/>
            <person name="Brettin T."/>
            <person name="Detter J.C."/>
            <person name="Han C."/>
            <person name="Land M.L."/>
            <person name="Hauser L."/>
            <person name="Kyrpides N."/>
            <person name="Mikhailova N."/>
            <person name="Muyzer G."/>
            <person name="Woyke T."/>
        </authorList>
    </citation>
    <scope>NUCLEOTIDE SEQUENCE [LARGE SCALE GENOMIC DNA]</scope>
    <source>
        <strain evidence="1">ASO3-1</strain>
    </source>
</reference>
<sequence length="95" mass="10729">MQCDTIKKGVECTFMTARGCSYKEGQCYPIVEKCNGCDRIHEFGGQTYCKSYPEPAMKWEHNACNFATHVQATFDKSGQVKINPIKASKRAAKKR</sequence>